<dbReference type="EMBL" id="CP010951">
    <property type="protein sequence ID" value="AMO22783.1"/>
    <property type="molecule type" value="Genomic_DNA"/>
</dbReference>
<dbReference type="Gene3D" id="1.25.40.290">
    <property type="entry name" value="ARM repeat domains"/>
    <property type="match status" value="1"/>
</dbReference>
<dbReference type="OrthoDB" id="9797162at2"/>
<gene>
    <name evidence="1" type="ORF">UC35_07650</name>
</gene>
<organism evidence="1 2">
    <name type="scientific">Ramlibacter tataouinensis</name>
    <dbReference type="NCBI Taxonomy" id="94132"/>
    <lineage>
        <taxon>Bacteria</taxon>
        <taxon>Pseudomonadati</taxon>
        <taxon>Pseudomonadota</taxon>
        <taxon>Betaproteobacteria</taxon>
        <taxon>Burkholderiales</taxon>
        <taxon>Comamonadaceae</taxon>
        <taxon>Ramlibacter</taxon>
    </lineage>
</organism>
<name>A0A127JSB1_9BURK</name>
<accession>A0A127JSB1</accession>
<proteinExistence type="predicted"/>
<dbReference type="AlphaFoldDB" id="A0A127JSB1"/>
<dbReference type="RefSeq" id="WP_061497725.1">
    <property type="nucleotide sequence ID" value="NZ_CP010951.1"/>
</dbReference>
<dbReference type="SUPFAM" id="SSF48371">
    <property type="entry name" value="ARM repeat"/>
    <property type="match status" value="1"/>
</dbReference>
<evidence type="ECO:0000313" key="1">
    <source>
        <dbReference type="EMBL" id="AMO22783.1"/>
    </source>
</evidence>
<dbReference type="PATRIC" id="fig|94132.3.peg.1560"/>
<reference evidence="1 2" key="1">
    <citation type="journal article" date="2014" name="Int. J. Syst. Evol. Microbiol.">
        <title>Ramlibacter solisilvae sp. nov., isolated from forest soil, and emended description of the genus Ramlibacter.</title>
        <authorList>
            <person name="Lee H.J."/>
            <person name="Lee S.H."/>
            <person name="Lee S.S."/>
            <person name="Lee J.S."/>
            <person name="Kim Y."/>
            <person name="Kim S.C."/>
            <person name="Jeon C.O."/>
        </authorList>
    </citation>
    <scope>NUCLEOTIDE SEQUENCE [LARGE SCALE GENOMIC DNA]</scope>
    <source>
        <strain evidence="1 2">5-10</strain>
    </source>
</reference>
<sequence length="270" mass="30310">MQHLLGRKGAARIALIPPEVLQALNDGLLPTVNLNEFLALDLPRLARAVAGHIGVDPQAERLADALAMLAAFRPVKRHEHVARAFYDLVEPRSDRDALAHALATHASDVARSWAAQWVMFSALSLPRKLEAVRRFAADPHFAVRETAWMAVRDEVAGDLDQAVALLVPWVRDADANIRRFASELTRPRGVWCTQIEPLKREPWRGLPLIEPLRADPSLYVRNSVANWLNDASKTQPEWVEQVCTRWLRESAGPHTAYIARRGMRSFPETP</sequence>
<protein>
    <submittedName>
        <fullName evidence="1">DNA alkylation repair protein</fullName>
    </submittedName>
</protein>
<keyword evidence="2" id="KW-1185">Reference proteome</keyword>
<evidence type="ECO:0000313" key="2">
    <source>
        <dbReference type="Proteomes" id="UP000070433"/>
    </source>
</evidence>
<dbReference type="Proteomes" id="UP000070433">
    <property type="component" value="Chromosome"/>
</dbReference>
<dbReference type="InterPro" id="IPR016024">
    <property type="entry name" value="ARM-type_fold"/>
</dbReference>